<dbReference type="Proteomes" id="UP001283361">
    <property type="component" value="Unassembled WGS sequence"/>
</dbReference>
<name>A0AAE1APV9_9GAST</name>
<accession>A0AAE1APV9</accession>
<gene>
    <name evidence="2" type="ORF">RRG08_018687</name>
</gene>
<feature type="compositionally biased region" description="Basic and acidic residues" evidence="1">
    <location>
        <begin position="72"/>
        <end position="81"/>
    </location>
</feature>
<organism evidence="2 3">
    <name type="scientific">Elysia crispata</name>
    <name type="common">lettuce slug</name>
    <dbReference type="NCBI Taxonomy" id="231223"/>
    <lineage>
        <taxon>Eukaryota</taxon>
        <taxon>Metazoa</taxon>
        <taxon>Spiralia</taxon>
        <taxon>Lophotrochozoa</taxon>
        <taxon>Mollusca</taxon>
        <taxon>Gastropoda</taxon>
        <taxon>Heterobranchia</taxon>
        <taxon>Euthyneura</taxon>
        <taxon>Panpulmonata</taxon>
        <taxon>Sacoglossa</taxon>
        <taxon>Placobranchoidea</taxon>
        <taxon>Plakobranchidae</taxon>
        <taxon>Elysia</taxon>
    </lineage>
</organism>
<dbReference type="AlphaFoldDB" id="A0AAE1APV9"/>
<protein>
    <submittedName>
        <fullName evidence="2">Uncharacterized protein</fullName>
    </submittedName>
</protein>
<evidence type="ECO:0000313" key="2">
    <source>
        <dbReference type="EMBL" id="KAK3791703.1"/>
    </source>
</evidence>
<evidence type="ECO:0000256" key="1">
    <source>
        <dbReference type="SAM" id="MobiDB-lite"/>
    </source>
</evidence>
<keyword evidence="3" id="KW-1185">Reference proteome</keyword>
<feature type="region of interest" description="Disordered" evidence="1">
    <location>
        <begin position="51"/>
        <end position="81"/>
    </location>
</feature>
<sequence>MDTFEGNTNIHGENFTAARVISSRLSFPRPYTATVSELIRDQVVLISDRKEISSPVPGQNGVEQRNGLLCHDSIDPVTHHG</sequence>
<proteinExistence type="predicted"/>
<reference evidence="2" key="1">
    <citation type="journal article" date="2023" name="G3 (Bethesda)">
        <title>A reference genome for the long-term kleptoplast-retaining sea slug Elysia crispata morphotype clarki.</title>
        <authorList>
            <person name="Eastman K.E."/>
            <person name="Pendleton A.L."/>
            <person name="Shaikh M.A."/>
            <person name="Suttiyut T."/>
            <person name="Ogas R."/>
            <person name="Tomko P."/>
            <person name="Gavelis G."/>
            <person name="Widhalm J.R."/>
            <person name="Wisecaver J.H."/>
        </authorList>
    </citation>
    <scope>NUCLEOTIDE SEQUENCE</scope>
    <source>
        <strain evidence="2">ECLA1</strain>
    </source>
</reference>
<dbReference type="EMBL" id="JAWDGP010001450">
    <property type="protein sequence ID" value="KAK3791703.1"/>
    <property type="molecule type" value="Genomic_DNA"/>
</dbReference>
<comment type="caution">
    <text evidence="2">The sequence shown here is derived from an EMBL/GenBank/DDBJ whole genome shotgun (WGS) entry which is preliminary data.</text>
</comment>
<evidence type="ECO:0000313" key="3">
    <source>
        <dbReference type="Proteomes" id="UP001283361"/>
    </source>
</evidence>